<dbReference type="RefSeq" id="WP_072324798.1">
    <property type="nucleotide sequence ID" value="NZ_FPJW01000001.1"/>
</dbReference>
<dbReference type="Proteomes" id="UP000182350">
    <property type="component" value="Unassembled WGS sequence"/>
</dbReference>
<name>A0A1K1UH00_9GAMM</name>
<dbReference type="SUPFAM" id="SSF54909">
    <property type="entry name" value="Dimeric alpha+beta barrel"/>
    <property type="match status" value="1"/>
</dbReference>
<dbReference type="OrthoDB" id="4463721at2"/>
<dbReference type="AlphaFoldDB" id="A0A1K1UH00"/>
<feature type="domain" description="ABM" evidence="1">
    <location>
        <begin position="2"/>
        <end position="90"/>
    </location>
</feature>
<evidence type="ECO:0000259" key="1">
    <source>
        <dbReference type="PROSITE" id="PS51725"/>
    </source>
</evidence>
<dbReference type="Gene3D" id="3.30.70.100">
    <property type="match status" value="1"/>
</dbReference>
<dbReference type="InterPro" id="IPR011008">
    <property type="entry name" value="Dimeric_a/b-barrel"/>
</dbReference>
<accession>A0A1K1UH00</accession>
<dbReference type="STRING" id="1122209.SAMN02745752_00601"/>
<organism evidence="2 3">
    <name type="scientific">Marinospirillum alkaliphilum DSM 21637</name>
    <dbReference type="NCBI Taxonomy" id="1122209"/>
    <lineage>
        <taxon>Bacteria</taxon>
        <taxon>Pseudomonadati</taxon>
        <taxon>Pseudomonadota</taxon>
        <taxon>Gammaproteobacteria</taxon>
        <taxon>Oceanospirillales</taxon>
        <taxon>Oceanospirillaceae</taxon>
        <taxon>Marinospirillum</taxon>
    </lineage>
</organism>
<dbReference type="Pfam" id="PF03992">
    <property type="entry name" value="ABM"/>
    <property type="match status" value="1"/>
</dbReference>
<dbReference type="EMBL" id="FPJW01000001">
    <property type="protein sequence ID" value="SFX11707.1"/>
    <property type="molecule type" value="Genomic_DNA"/>
</dbReference>
<keyword evidence="2" id="KW-0503">Monooxygenase</keyword>
<dbReference type="InterPro" id="IPR007138">
    <property type="entry name" value="ABM_dom"/>
</dbReference>
<reference evidence="2 3" key="1">
    <citation type="submission" date="2016-11" db="EMBL/GenBank/DDBJ databases">
        <authorList>
            <person name="Jaros S."/>
            <person name="Januszkiewicz K."/>
            <person name="Wedrychowicz H."/>
        </authorList>
    </citation>
    <scope>NUCLEOTIDE SEQUENCE [LARGE SCALE GENOMIC DNA]</scope>
    <source>
        <strain evidence="2 3">DSM 21637</strain>
    </source>
</reference>
<dbReference type="PROSITE" id="PS51725">
    <property type="entry name" value="ABM"/>
    <property type="match status" value="1"/>
</dbReference>
<evidence type="ECO:0000313" key="3">
    <source>
        <dbReference type="Proteomes" id="UP000182350"/>
    </source>
</evidence>
<evidence type="ECO:0000313" key="2">
    <source>
        <dbReference type="EMBL" id="SFX11707.1"/>
    </source>
</evidence>
<sequence>MIKVLIERQLLEGLDEEYGHAAKALLRGCMEMPGYISGESLKDIQRPTHRVIITLWKNEQSWKDWEKSAKRQQLLAGICGLLAADEKVTLLAPL</sequence>
<keyword evidence="2" id="KW-0560">Oxidoreductase</keyword>
<protein>
    <submittedName>
        <fullName evidence="2">Antibiotic biosynthesis monooxygenase</fullName>
    </submittedName>
</protein>
<gene>
    <name evidence="2" type="ORF">SAMN02745752_00601</name>
</gene>
<keyword evidence="3" id="KW-1185">Reference proteome</keyword>
<dbReference type="GO" id="GO:0004497">
    <property type="term" value="F:monooxygenase activity"/>
    <property type="evidence" value="ECO:0007669"/>
    <property type="project" value="UniProtKB-KW"/>
</dbReference>
<proteinExistence type="predicted"/>